<evidence type="ECO:0000313" key="7">
    <source>
        <dbReference type="Proteomes" id="UP000095280"/>
    </source>
</evidence>
<feature type="transmembrane region" description="Helical" evidence="5">
    <location>
        <begin position="461"/>
        <end position="481"/>
    </location>
</feature>
<dbReference type="Proteomes" id="UP000095280">
    <property type="component" value="Unplaced"/>
</dbReference>
<evidence type="ECO:0000256" key="2">
    <source>
        <dbReference type="ARBA" id="ARBA00007103"/>
    </source>
</evidence>
<dbReference type="FunFam" id="3.10.580.10:FF:000014">
    <property type="entry name" value="Cystathionine beta-synthase"/>
    <property type="match status" value="1"/>
</dbReference>
<dbReference type="GO" id="GO:0009069">
    <property type="term" value="P:serine family amino acid metabolic process"/>
    <property type="evidence" value="ECO:0007669"/>
    <property type="project" value="UniProtKB-ARBA"/>
</dbReference>
<proteinExistence type="inferred from homology"/>
<organism evidence="7 8">
    <name type="scientific">Macrostomum lignano</name>
    <dbReference type="NCBI Taxonomy" id="282301"/>
    <lineage>
        <taxon>Eukaryota</taxon>
        <taxon>Metazoa</taxon>
        <taxon>Spiralia</taxon>
        <taxon>Lophotrochozoa</taxon>
        <taxon>Platyhelminthes</taxon>
        <taxon>Rhabditophora</taxon>
        <taxon>Macrostomorpha</taxon>
        <taxon>Macrostomida</taxon>
        <taxon>Macrostomidae</taxon>
        <taxon>Macrostomum</taxon>
    </lineage>
</organism>
<accession>A0A1I8IVS4</accession>
<dbReference type="InterPro" id="IPR001926">
    <property type="entry name" value="TrpB-like_PALP"/>
</dbReference>
<dbReference type="AlphaFoldDB" id="A0A1I8IVS4"/>
<feature type="transmembrane region" description="Helical" evidence="5">
    <location>
        <begin position="387"/>
        <end position="411"/>
    </location>
</feature>
<feature type="transmembrane region" description="Helical" evidence="5">
    <location>
        <begin position="514"/>
        <end position="537"/>
    </location>
</feature>
<protein>
    <submittedName>
        <fullName evidence="8">CBS domain-containing protein</fullName>
    </submittedName>
</protein>
<name>A0A1I8IVS4_9PLAT</name>
<keyword evidence="7" id="KW-1185">Reference proteome</keyword>
<dbReference type="InterPro" id="IPR050214">
    <property type="entry name" value="Cys_Synth/Cystath_Beta-Synth"/>
</dbReference>
<evidence type="ECO:0000256" key="3">
    <source>
        <dbReference type="ARBA" id="ARBA00022898"/>
    </source>
</evidence>
<dbReference type="InterPro" id="IPR036052">
    <property type="entry name" value="TrpB-like_PALP_sf"/>
</dbReference>
<reference evidence="8" key="1">
    <citation type="submission" date="2016-11" db="UniProtKB">
        <authorList>
            <consortium name="WormBaseParasite"/>
        </authorList>
    </citation>
    <scope>IDENTIFICATION</scope>
</reference>
<keyword evidence="3" id="KW-0663">Pyridoxal phosphate</keyword>
<dbReference type="SUPFAM" id="SSF54631">
    <property type="entry name" value="CBS-domain pair"/>
    <property type="match status" value="1"/>
</dbReference>
<dbReference type="FunFam" id="3.40.50.1100:FF:000118">
    <property type="entry name" value="Related to CYS4-cystathionine beta-synthase"/>
    <property type="match status" value="1"/>
</dbReference>
<feature type="domain" description="CBS" evidence="6">
    <location>
        <begin position="176"/>
        <end position="235"/>
    </location>
</feature>
<keyword evidence="5" id="KW-1133">Transmembrane helix</keyword>
<dbReference type="WBParaSite" id="maker-uti_cns_0018206-snap-gene-0.2-mRNA-1">
    <property type="protein sequence ID" value="maker-uti_cns_0018206-snap-gene-0.2-mRNA-1"/>
    <property type="gene ID" value="maker-uti_cns_0018206-snap-gene-0.2"/>
</dbReference>
<dbReference type="GO" id="GO:0044272">
    <property type="term" value="P:sulfur compound biosynthetic process"/>
    <property type="evidence" value="ECO:0007669"/>
    <property type="project" value="UniProtKB-ARBA"/>
</dbReference>
<feature type="transmembrane region" description="Helical" evidence="5">
    <location>
        <begin position="348"/>
        <end position="367"/>
    </location>
</feature>
<dbReference type="Pfam" id="PF00571">
    <property type="entry name" value="CBS"/>
    <property type="match status" value="1"/>
</dbReference>
<dbReference type="PANTHER" id="PTHR10314">
    <property type="entry name" value="CYSTATHIONINE BETA-SYNTHASE"/>
    <property type="match status" value="1"/>
</dbReference>
<dbReference type="GO" id="GO:0006534">
    <property type="term" value="P:cysteine metabolic process"/>
    <property type="evidence" value="ECO:0007669"/>
    <property type="project" value="UniProtKB-ARBA"/>
</dbReference>
<dbReference type="Gene3D" id="3.40.50.1100">
    <property type="match status" value="1"/>
</dbReference>
<dbReference type="InterPro" id="IPR000644">
    <property type="entry name" value="CBS_dom"/>
</dbReference>
<dbReference type="SMART" id="SM00116">
    <property type="entry name" value="CBS"/>
    <property type="match status" value="2"/>
</dbReference>
<feature type="transmembrane region" description="Helical" evidence="5">
    <location>
        <begin position="544"/>
        <end position="563"/>
    </location>
</feature>
<keyword evidence="4" id="KW-0129">CBS domain</keyword>
<dbReference type="Pfam" id="PF00291">
    <property type="entry name" value="PALP"/>
    <property type="match status" value="1"/>
</dbReference>
<dbReference type="SUPFAM" id="SSF53686">
    <property type="entry name" value="Tryptophan synthase beta subunit-like PLP-dependent enzymes"/>
    <property type="match status" value="1"/>
</dbReference>
<evidence type="ECO:0000256" key="1">
    <source>
        <dbReference type="ARBA" id="ARBA00001933"/>
    </source>
</evidence>
<keyword evidence="5" id="KW-0472">Membrane</keyword>
<evidence type="ECO:0000259" key="6">
    <source>
        <dbReference type="PROSITE" id="PS51371"/>
    </source>
</evidence>
<dbReference type="Gene3D" id="3.10.580.10">
    <property type="entry name" value="CBS-domain"/>
    <property type="match status" value="1"/>
</dbReference>
<dbReference type="InterPro" id="IPR046342">
    <property type="entry name" value="CBS_dom_sf"/>
</dbReference>
<comment type="cofactor">
    <cofactor evidence="1">
        <name>pyridoxal 5'-phosphate</name>
        <dbReference type="ChEBI" id="CHEBI:597326"/>
    </cofactor>
</comment>
<dbReference type="CDD" id="cd04608">
    <property type="entry name" value="CBS_pair_CBS"/>
    <property type="match status" value="1"/>
</dbReference>
<keyword evidence="5" id="KW-0812">Transmembrane</keyword>
<evidence type="ECO:0000256" key="4">
    <source>
        <dbReference type="PROSITE-ProRule" id="PRU00703"/>
    </source>
</evidence>
<dbReference type="PROSITE" id="PS51371">
    <property type="entry name" value="CBS"/>
    <property type="match status" value="1"/>
</dbReference>
<dbReference type="InterPro" id="IPR046353">
    <property type="entry name" value="CBS_C"/>
</dbReference>
<comment type="similarity">
    <text evidence="2">Belongs to the cysteine synthase/cystathionine beta-synthase family.</text>
</comment>
<evidence type="ECO:0000313" key="8">
    <source>
        <dbReference type="WBParaSite" id="maker-uti_cns_0018206-snap-gene-0.2-mRNA-1"/>
    </source>
</evidence>
<evidence type="ECO:0000256" key="5">
    <source>
        <dbReference type="SAM" id="Phobius"/>
    </source>
</evidence>
<sequence>LDMVVLGAGTGGTLCGVARKLKQRCPDCLIIGVDPLGSILAQPDELNATKVTGYDVEGIGYDFVPTVLDRSLVDRWYKSNDVDSLRMARRLIRREGLLCGGSSGSAFDCALRAVRDFGLGAGKRVVVLLPDSVRNYMTKFLSDDWMIERGHMPDPEDDPSLGPSHTWMSVRVGSLDLRAPLTVAPDVSVSETLELFNRESIDQVPVVERSSGAIVGMATLSNITSRIIRGSLAPTDPVGSAAFDKFTKVTPDAKLGAVSRRLDTDHFVLVVQQQRQFGSAGEAVREFVYGILTRIDLLNFILKMQEIGLDLLDVTMATSCLAWSLFFLCRPTAASSEATDLSRCSRCLANSFCMSASMLASLAWSVLNRRTAASTLNFSVFSFFKSFSTALSLSLISLMLSSSCVFCLWNRSSSDSISWICSFEVNFFFMMPDSLFSFVLDSFSSRSRFSYLIFESRISRSASSSISFLVSSYSSVCWWIWLSSSSIFSSSCRIRSSNFSSSCIFCDLDCSSWYFSYSIISFWLLAASMSCTSLLCFSITSCNCSSCLASSLSFSVFSTWFFVLSDSISWMNFSFMSFMRSWYSLPIFNSSTRWLSSAVNAFFSSRSDLVMRISSAQPVSLSRLSPRPSLSVTFQISTQPSSPTVTMYSSVQTRRILLTPPLCAATSCQSEPAPPPTEAAVKGNLMARTEPDLVPANIIRPELDMASEVNSASPASMAGIGSSSLAVAAYSVGCLHVGRGGDARVAAGLEHVLAQPLAGGHLPLAHAFKVLFNGTHLAAAADSELFEGANVVNEQVHQAELVAESYQQEQAGRVQGHAVGLLSELLVQLALAGSGPFSSPSYANSLGLKVPNSNRTIHGAGGDQRFSRADVQSEHLAAVETVRQLLKLSIAAMECAWLAIAALRSDSRSPDSLADSAMVNSARCSPFSISTHLPLSVPATILSSDTQQWLTKFCGSVFDTANCLRLFSEREGHAHIVSGGHLGRAHRLLLLGCLHVVDVNQRLLLGSGRFGYGDESPIGRHGHGGDAGAFLRQRDKSLSLLVDIVQHDAVTARIDHRLLVHKVDVPGDSGAQAEGVPQLDTGD</sequence>